<dbReference type="Pfam" id="PF00126">
    <property type="entry name" value="HTH_1"/>
    <property type="match status" value="1"/>
</dbReference>
<dbReference type="InterPro" id="IPR005119">
    <property type="entry name" value="LysR_subst-bd"/>
</dbReference>
<dbReference type="EMBL" id="SBLC01000039">
    <property type="protein sequence ID" value="RWY38184.1"/>
    <property type="molecule type" value="Genomic_DNA"/>
</dbReference>
<evidence type="ECO:0000256" key="1">
    <source>
        <dbReference type="ARBA" id="ARBA00009437"/>
    </source>
</evidence>
<feature type="domain" description="HTH lysR-type" evidence="5">
    <location>
        <begin position="12"/>
        <end position="67"/>
    </location>
</feature>
<dbReference type="OrthoDB" id="9813056at2"/>
<evidence type="ECO:0000259" key="5">
    <source>
        <dbReference type="PROSITE" id="PS50931"/>
    </source>
</evidence>
<dbReference type="InterPro" id="IPR036388">
    <property type="entry name" value="WH-like_DNA-bd_sf"/>
</dbReference>
<gene>
    <name evidence="6" type="ORF">EP867_16480</name>
</gene>
<dbReference type="GO" id="GO:0043565">
    <property type="term" value="F:sequence-specific DNA binding"/>
    <property type="evidence" value="ECO:0007669"/>
    <property type="project" value="TreeGrafter"/>
</dbReference>
<dbReference type="AlphaFoldDB" id="A0A444M8F6"/>
<dbReference type="Gene3D" id="3.40.190.290">
    <property type="match status" value="1"/>
</dbReference>
<keyword evidence="2" id="KW-0805">Transcription regulation</keyword>
<dbReference type="FunFam" id="1.10.10.10:FF:000001">
    <property type="entry name" value="LysR family transcriptional regulator"/>
    <property type="match status" value="1"/>
</dbReference>
<evidence type="ECO:0000256" key="3">
    <source>
        <dbReference type="ARBA" id="ARBA00023125"/>
    </source>
</evidence>
<keyword evidence="7" id="KW-1185">Reference proteome</keyword>
<evidence type="ECO:0000313" key="6">
    <source>
        <dbReference type="EMBL" id="RWY38184.1"/>
    </source>
</evidence>
<dbReference type="InterPro" id="IPR058163">
    <property type="entry name" value="LysR-type_TF_proteobact-type"/>
</dbReference>
<dbReference type="InterPro" id="IPR000847">
    <property type="entry name" value="LysR_HTH_N"/>
</dbReference>
<comment type="similarity">
    <text evidence="1">Belongs to the LysR transcriptional regulatory family.</text>
</comment>
<dbReference type="Gene3D" id="1.10.10.10">
    <property type="entry name" value="Winged helix-like DNA-binding domain superfamily/Winged helix DNA-binding domain"/>
    <property type="match status" value="1"/>
</dbReference>
<comment type="caution">
    <text evidence="6">The sequence shown here is derived from an EMBL/GenBank/DDBJ whole genome shotgun (WGS) entry which is preliminary data.</text>
</comment>
<keyword evidence="4" id="KW-0804">Transcription</keyword>
<dbReference type="GO" id="GO:0006351">
    <property type="term" value="P:DNA-templated transcription"/>
    <property type="evidence" value="ECO:0007669"/>
    <property type="project" value="TreeGrafter"/>
</dbReference>
<dbReference type="SUPFAM" id="SSF46785">
    <property type="entry name" value="Winged helix' DNA-binding domain"/>
    <property type="match status" value="1"/>
</dbReference>
<dbReference type="SUPFAM" id="SSF53850">
    <property type="entry name" value="Periplasmic binding protein-like II"/>
    <property type="match status" value="1"/>
</dbReference>
<dbReference type="GO" id="GO:0003700">
    <property type="term" value="F:DNA-binding transcription factor activity"/>
    <property type="evidence" value="ECO:0007669"/>
    <property type="project" value="InterPro"/>
</dbReference>
<dbReference type="PANTHER" id="PTHR30537">
    <property type="entry name" value="HTH-TYPE TRANSCRIPTIONAL REGULATOR"/>
    <property type="match status" value="1"/>
</dbReference>
<keyword evidence="3" id="KW-0238">DNA-binding</keyword>
<accession>A0A444M8F6</accession>
<proteinExistence type="inferred from homology"/>
<dbReference type="PANTHER" id="PTHR30537:SF5">
    <property type="entry name" value="HTH-TYPE TRANSCRIPTIONAL ACTIVATOR TTDR-RELATED"/>
    <property type="match status" value="1"/>
</dbReference>
<evidence type="ECO:0000313" key="7">
    <source>
        <dbReference type="Proteomes" id="UP000287168"/>
    </source>
</evidence>
<sequence>MAQSKGVAMEWLKSAEVYDCVVRAGSFSEAGRRLNCSPATVSRHINDLEEHLNVKLMNRTSRNLSLTEAGQLYHGRLQEILNHIREARVEVAELDRAPAGLLRVHSRNVIGHQFIVPALHRFHAKFPEIRVDLELSNHAVDLVAKGFDIDIRMGKLQDSSLVARKLLPSQRILCASPAYLARHPAPQIPEDLERHSCLNYRINETAPLWRLRPASGGPEVSIRASGVFTSNSGLALLQATLDGAGISIMNYWSVAEHLSSGRLVQVLPHHDVTFSEFENGIYAVFQKNPHYTTRRFLGWR</sequence>
<name>A0A444M8F6_9RHOB</name>
<organism evidence="6 7">
    <name type="scientific">Falsigemmobacter intermedius</name>
    <dbReference type="NCBI Taxonomy" id="1553448"/>
    <lineage>
        <taxon>Bacteria</taxon>
        <taxon>Pseudomonadati</taxon>
        <taxon>Pseudomonadota</taxon>
        <taxon>Alphaproteobacteria</taxon>
        <taxon>Rhodobacterales</taxon>
        <taxon>Paracoccaceae</taxon>
        <taxon>Falsigemmobacter</taxon>
    </lineage>
</organism>
<reference evidence="6 7" key="1">
    <citation type="journal article" date="2015" name="Int. J. Syst. Evol. Microbiol.">
        <title>Gemmobacter intermedius sp. nov., isolated from a white stork (Ciconia ciconia).</title>
        <authorList>
            <person name="Kampfer P."/>
            <person name="Jerzak L."/>
            <person name="Wilharm G."/>
            <person name="Golke J."/>
            <person name="Busse H.J."/>
            <person name="Glaeser S.P."/>
        </authorList>
    </citation>
    <scope>NUCLEOTIDE SEQUENCE [LARGE SCALE GENOMIC DNA]</scope>
    <source>
        <strain evidence="6 7">119/4</strain>
    </source>
</reference>
<dbReference type="CDD" id="cd08422">
    <property type="entry name" value="PBP2_CrgA_like"/>
    <property type="match status" value="1"/>
</dbReference>
<evidence type="ECO:0000256" key="4">
    <source>
        <dbReference type="ARBA" id="ARBA00023163"/>
    </source>
</evidence>
<evidence type="ECO:0000256" key="2">
    <source>
        <dbReference type="ARBA" id="ARBA00023015"/>
    </source>
</evidence>
<dbReference type="InterPro" id="IPR036390">
    <property type="entry name" value="WH_DNA-bd_sf"/>
</dbReference>
<dbReference type="Proteomes" id="UP000287168">
    <property type="component" value="Unassembled WGS sequence"/>
</dbReference>
<protein>
    <submittedName>
        <fullName evidence="6">LysR family transcriptional regulator</fullName>
    </submittedName>
</protein>
<dbReference type="Pfam" id="PF03466">
    <property type="entry name" value="LysR_substrate"/>
    <property type="match status" value="1"/>
</dbReference>
<dbReference type="PROSITE" id="PS50931">
    <property type="entry name" value="HTH_LYSR"/>
    <property type="match status" value="1"/>
</dbReference>